<evidence type="ECO:0000256" key="5">
    <source>
        <dbReference type="ARBA" id="ARBA00022741"/>
    </source>
</evidence>
<dbReference type="SMART" id="SM00490">
    <property type="entry name" value="HELICc"/>
    <property type="match status" value="1"/>
</dbReference>
<comment type="cofactor">
    <cofactor evidence="2">
        <name>Zn(2+)</name>
        <dbReference type="ChEBI" id="CHEBI:29105"/>
    </cofactor>
</comment>
<accession>A0A929WX88</accession>
<dbReference type="InterPro" id="IPR044876">
    <property type="entry name" value="HRDC_dom_sf"/>
</dbReference>
<evidence type="ECO:0000256" key="15">
    <source>
        <dbReference type="ARBA" id="ARBA00034617"/>
    </source>
</evidence>
<dbReference type="GO" id="GO:0043138">
    <property type="term" value="F:3'-5' DNA helicase activity"/>
    <property type="evidence" value="ECO:0007669"/>
    <property type="project" value="UniProtKB-EC"/>
</dbReference>
<dbReference type="CDD" id="cd17920">
    <property type="entry name" value="DEXHc_RecQ"/>
    <property type="match status" value="1"/>
</dbReference>
<dbReference type="SUPFAM" id="SSF47819">
    <property type="entry name" value="HRDC-like"/>
    <property type="match status" value="1"/>
</dbReference>
<protein>
    <recommendedName>
        <fullName evidence="16">DNA helicase RecQ</fullName>
        <ecNumber evidence="16">5.6.2.4</ecNumber>
    </recommendedName>
</protein>
<dbReference type="PANTHER" id="PTHR13710:SF105">
    <property type="entry name" value="ATP-DEPENDENT DNA HELICASE Q1"/>
    <property type="match status" value="1"/>
</dbReference>
<dbReference type="InterPro" id="IPR011545">
    <property type="entry name" value="DEAD/DEAH_box_helicase_dom"/>
</dbReference>
<dbReference type="GO" id="GO:0006281">
    <property type="term" value="P:DNA repair"/>
    <property type="evidence" value="ECO:0007669"/>
    <property type="project" value="UniProtKB-KW"/>
</dbReference>
<evidence type="ECO:0000256" key="3">
    <source>
        <dbReference type="ARBA" id="ARBA00005446"/>
    </source>
</evidence>
<keyword evidence="10" id="KW-0067">ATP-binding</keyword>
<dbReference type="RefSeq" id="WP_303763067.1">
    <property type="nucleotide sequence ID" value="NZ_JABZGR010000004.1"/>
</dbReference>
<evidence type="ECO:0000259" key="19">
    <source>
        <dbReference type="PROSITE" id="PS51194"/>
    </source>
</evidence>
<evidence type="ECO:0000313" key="21">
    <source>
        <dbReference type="Proteomes" id="UP000704068"/>
    </source>
</evidence>
<dbReference type="NCBIfam" id="TIGR01389">
    <property type="entry name" value="recQ"/>
    <property type="match status" value="1"/>
</dbReference>
<feature type="domain" description="HRDC" evidence="17">
    <location>
        <begin position="535"/>
        <end position="607"/>
    </location>
</feature>
<dbReference type="EMBL" id="JABZGR010000004">
    <property type="protein sequence ID" value="MBF0969880.1"/>
    <property type="molecule type" value="Genomic_DNA"/>
</dbReference>
<dbReference type="Pfam" id="PF16124">
    <property type="entry name" value="RecQ_Zn_bind"/>
    <property type="match status" value="1"/>
</dbReference>
<dbReference type="InterPro" id="IPR002121">
    <property type="entry name" value="HRDC_dom"/>
</dbReference>
<organism evidence="20 21">
    <name type="scientific">Alloprevotella tannerae</name>
    <dbReference type="NCBI Taxonomy" id="76122"/>
    <lineage>
        <taxon>Bacteria</taxon>
        <taxon>Pseudomonadati</taxon>
        <taxon>Bacteroidota</taxon>
        <taxon>Bacteroidia</taxon>
        <taxon>Bacteroidales</taxon>
        <taxon>Prevotellaceae</taxon>
        <taxon>Alloprevotella</taxon>
    </lineage>
</organism>
<dbReference type="GO" id="GO:0006260">
    <property type="term" value="P:DNA replication"/>
    <property type="evidence" value="ECO:0007669"/>
    <property type="project" value="InterPro"/>
</dbReference>
<dbReference type="SMART" id="SM00956">
    <property type="entry name" value="RQC"/>
    <property type="match status" value="1"/>
</dbReference>
<dbReference type="Gene3D" id="1.10.10.10">
    <property type="entry name" value="Winged helix-like DNA-binding domain superfamily/Winged helix DNA-binding domain"/>
    <property type="match status" value="1"/>
</dbReference>
<dbReference type="InterPro" id="IPR027417">
    <property type="entry name" value="P-loop_NTPase"/>
</dbReference>
<dbReference type="GO" id="GO:0046872">
    <property type="term" value="F:metal ion binding"/>
    <property type="evidence" value="ECO:0007669"/>
    <property type="project" value="UniProtKB-KW"/>
</dbReference>
<keyword evidence="4" id="KW-0479">Metal-binding</keyword>
<dbReference type="GO" id="GO:0043590">
    <property type="term" value="C:bacterial nucleoid"/>
    <property type="evidence" value="ECO:0007669"/>
    <property type="project" value="TreeGrafter"/>
</dbReference>
<gene>
    <name evidence="20" type="primary">recQ</name>
    <name evidence="20" type="ORF">HXK21_02400</name>
</gene>
<evidence type="ECO:0000313" key="20">
    <source>
        <dbReference type="EMBL" id="MBF0969880.1"/>
    </source>
</evidence>
<name>A0A929WX88_9BACT</name>
<evidence type="ECO:0000256" key="12">
    <source>
        <dbReference type="ARBA" id="ARBA00023172"/>
    </source>
</evidence>
<keyword evidence="7 20" id="KW-0378">Hydrolase</keyword>
<dbReference type="GO" id="GO:0009432">
    <property type="term" value="P:SOS response"/>
    <property type="evidence" value="ECO:0007669"/>
    <property type="project" value="UniProtKB-UniRule"/>
</dbReference>
<dbReference type="GO" id="GO:0005524">
    <property type="term" value="F:ATP binding"/>
    <property type="evidence" value="ECO:0007669"/>
    <property type="project" value="UniProtKB-KW"/>
</dbReference>
<evidence type="ECO:0000256" key="14">
    <source>
        <dbReference type="ARBA" id="ARBA00023235"/>
    </source>
</evidence>
<dbReference type="GO" id="GO:0006310">
    <property type="term" value="P:DNA recombination"/>
    <property type="evidence" value="ECO:0007669"/>
    <property type="project" value="UniProtKB-UniRule"/>
</dbReference>
<keyword evidence="8 20" id="KW-0347">Helicase</keyword>
<dbReference type="Pfam" id="PF00270">
    <property type="entry name" value="DEAD"/>
    <property type="match status" value="1"/>
</dbReference>
<dbReference type="InterPro" id="IPR006293">
    <property type="entry name" value="DNA_helicase_ATP-dep_RecQ_bac"/>
</dbReference>
<keyword evidence="11" id="KW-0238">DNA-binding</keyword>
<dbReference type="GO" id="GO:0009378">
    <property type="term" value="F:four-way junction helicase activity"/>
    <property type="evidence" value="ECO:0007669"/>
    <property type="project" value="TreeGrafter"/>
</dbReference>
<dbReference type="InterPro" id="IPR014001">
    <property type="entry name" value="Helicase_ATP-bd"/>
</dbReference>
<evidence type="ECO:0000256" key="7">
    <source>
        <dbReference type="ARBA" id="ARBA00022801"/>
    </source>
</evidence>
<dbReference type="GO" id="GO:0005737">
    <property type="term" value="C:cytoplasm"/>
    <property type="evidence" value="ECO:0007669"/>
    <property type="project" value="TreeGrafter"/>
</dbReference>
<keyword evidence="5" id="KW-0547">Nucleotide-binding</keyword>
<evidence type="ECO:0000256" key="10">
    <source>
        <dbReference type="ARBA" id="ARBA00022840"/>
    </source>
</evidence>
<evidence type="ECO:0000259" key="18">
    <source>
        <dbReference type="PROSITE" id="PS51192"/>
    </source>
</evidence>
<dbReference type="AlphaFoldDB" id="A0A929WX88"/>
<dbReference type="PROSITE" id="PS50967">
    <property type="entry name" value="HRDC"/>
    <property type="match status" value="1"/>
</dbReference>
<evidence type="ECO:0000256" key="1">
    <source>
        <dbReference type="ARBA" id="ARBA00001946"/>
    </source>
</evidence>
<evidence type="ECO:0000256" key="13">
    <source>
        <dbReference type="ARBA" id="ARBA00023204"/>
    </source>
</evidence>
<dbReference type="SUPFAM" id="SSF52540">
    <property type="entry name" value="P-loop containing nucleoside triphosphate hydrolases"/>
    <property type="match status" value="1"/>
</dbReference>
<dbReference type="Proteomes" id="UP000704068">
    <property type="component" value="Unassembled WGS sequence"/>
</dbReference>
<keyword evidence="13" id="KW-0234">DNA repair</keyword>
<dbReference type="SUPFAM" id="SSF46785">
    <property type="entry name" value="Winged helix' DNA-binding domain"/>
    <property type="match status" value="1"/>
</dbReference>
<dbReference type="Pfam" id="PF00570">
    <property type="entry name" value="HRDC"/>
    <property type="match status" value="1"/>
</dbReference>
<dbReference type="InterPro" id="IPR036388">
    <property type="entry name" value="WH-like_DNA-bd_sf"/>
</dbReference>
<dbReference type="PROSITE" id="PS51194">
    <property type="entry name" value="HELICASE_CTER"/>
    <property type="match status" value="1"/>
</dbReference>
<dbReference type="GO" id="GO:0030894">
    <property type="term" value="C:replisome"/>
    <property type="evidence" value="ECO:0007669"/>
    <property type="project" value="TreeGrafter"/>
</dbReference>
<feature type="domain" description="Helicase ATP-binding" evidence="18">
    <location>
        <begin position="25"/>
        <end position="192"/>
    </location>
</feature>
<comment type="cofactor">
    <cofactor evidence="1">
        <name>Mg(2+)</name>
        <dbReference type="ChEBI" id="CHEBI:18420"/>
    </cofactor>
</comment>
<dbReference type="InterPro" id="IPR036390">
    <property type="entry name" value="WH_DNA-bd_sf"/>
</dbReference>
<dbReference type="InterPro" id="IPR001650">
    <property type="entry name" value="Helicase_C-like"/>
</dbReference>
<dbReference type="GO" id="GO:0003677">
    <property type="term" value="F:DNA binding"/>
    <property type="evidence" value="ECO:0007669"/>
    <property type="project" value="UniProtKB-KW"/>
</dbReference>
<proteinExistence type="inferred from homology"/>
<feature type="domain" description="Helicase C-terminal" evidence="19">
    <location>
        <begin position="216"/>
        <end position="361"/>
    </location>
</feature>
<keyword evidence="14" id="KW-0413">Isomerase</keyword>
<dbReference type="SMART" id="SM00487">
    <property type="entry name" value="DEXDc"/>
    <property type="match status" value="1"/>
</dbReference>
<sequence length="607" mass="68084">MMTPREALKKYFGYSDFRPLQEDIVATTLAGIDSLVLMPTGGGKSICFQLPALLLPGVTLVVSPLISLMQDQVENLREAGIPACALNSNQTADEQLRLRRACLDGRVKLLYMAPETVFKELDQLLAALPISLVAIDEAHCVSQWGHDFRPEYVQLGTLRKAFGSAPFMALTATADEVTRQDIRERLNLHSPRVFISSFDRPNLSLNVFRGLNGAEKLKAINRFLGIRAGESGIIYCLSRKTTEQLAEKLEALGVSARPYHAGLSADKRRETQQAFIADQLRVVVATIAFGMGIDKSNVRWVIHYNLPKSIESYYQEIGRAGRDGDPADTLLFYNYADIVQLEKFARESHLREINLERLDRMREYAESNVCRRRILLNYFGEVSAADCGNCDVCKSPPERFDGTREAQMALSAIVRSGERISMPVVVDILRAVYSPAVKEGGYDRLKTFGVGRALSAATWRDYLLQCLQMGLFTINYADQLHLQVTELGRDVLYGRSSIMLAVYRPPERLEKPAKKKGRKSRASQSADVEADLQQMEVDKNLFERLRALRLALANKQGYPPYIIMSDRTLRLLATIRPKTLDELSNISGIGEYKRDKYGPAFLKVINA</sequence>
<comment type="similarity">
    <text evidence="3">Belongs to the helicase family. RecQ subfamily.</text>
</comment>
<comment type="caution">
    <text evidence="20">The sequence shown here is derived from an EMBL/GenBank/DDBJ whole genome shotgun (WGS) entry which is preliminary data.</text>
</comment>
<dbReference type="GO" id="GO:0016787">
    <property type="term" value="F:hydrolase activity"/>
    <property type="evidence" value="ECO:0007669"/>
    <property type="project" value="UniProtKB-KW"/>
</dbReference>
<dbReference type="PROSITE" id="PS51192">
    <property type="entry name" value="HELICASE_ATP_BIND_1"/>
    <property type="match status" value="1"/>
</dbReference>
<dbReference type="FunFam" id="3.40.50.300:FF:000296">
    <property type="entry name" value="ATP-dependent DNA helicase RecQ"/>
    <property type="match status" value="1"/>
</dbReference>
<evidence type="ECO:0000256" key="9">
    <source>
        <dbReference type="ARBA" id="ARBA00022833"/>
    </source>
</evidence>
<dbReference type="Gene3D" id="3.40.50.300">
    <property type="entry name" value="P-loop containing nucleotide triphosphate hydrolases"/>
    <property type="match status" value="2"/>
</dbReference>
<evidence type="ECO:0000256" key="16">
    <source>
        <dbReference type="NCBIfam" id="TIGR01389"/>
    </source>
</evidence>
<keyword evidence="9" id="KW-0862">Zinc</keyword>
<dbReference type="Pfam" id="PF09382">
    <property type="entry name" value="RQC"/>
    <property type="match status" value="1"/>
</dbReference>
<dbReference type="NCBIfam" id="TIGR00614">
    <property type="entry name" value="recQ_fam"/>
    <property type="match status" value="1"/>
</dbReference>
<reference evidence="20" key="1">
    <citation type="submission" date="2020-04" db="EMBL/GenBank/DDBJ databases">
        <title>Deep metagenomics examines the oral microbiome during advanced dental caries in children, revealing novel taxa and co-occurrences with host molecules.</title>
        <authorList>
            <person name="Baker J.L."/>
            <person name="Morton J.T."/>
            <person name="Dinis M."/>
            <person name="Alvarez R."/>
            <person name="Tran N.C."/>
            <person name="Knight R."/>
            <person name="Edlund A."/>
        </authorList>
    </citation>
    <scope>NUCLEOTIDE SEQUENCE</scope>
    <source>
        <strain evidence="20">JCVI_34_bin.1</strain>
    </source>
</reference>
<dbReference type="Gene3D" id="1.10.150.80">
    <property type="entry name" value="HRDC domain"/>
    <property type="match status" value="1"/>
</dbReference>
<evidence type="ECO:0000256" key="6">
    <source>
        <dbReference type="ARBA" id="ARBA00022763"/>
    </source>
</evidence>
<keyword evidence="6" id="KW-0227">DNA damage</keyword>
<evidence type="ECO:0000256" key="2">
    <source>
        <dbReference type="ARBA" id="ARBA00001947"/>
    </source>
</evidence>
<dbReference type="Pfam" id="PF00271">
    <property type="entry name" value="Helicase_C"/>
    <property type="match status" value="1"/>
</dbReference>
<dbReference type="InterPro" id="IPR018982">
    <property type="entry name" value="RQC_domain"/>
</dbReference>
<dbReference type="SMART" id="SM00341">
    <property type="entry name" value="HRDC"/>
    <property type="match status" value="1"/>
</dbReference>
<dbReference type="EC" id="5.6.2.4" evidence="16"/>
<dbReference type="PANTHER" id="PTHR13710">
    <property type="entry name" value="DNA HELICASE RECQ FAMILY MEMBER"/>
    <property type="match status" value="1"/>
</dbReference>
<evidence type="ECO:0000259" key="17">
    <source>
        <dbReference type="PROSITE" id="PS50967"/>
    </source>
</evidence>
<dbReference type="InterPro" id="IPR032284">
    <property type="entry name" value="RecQ_Zn-bd"/>
</dbReference>
<keyword evidence="12" id="KW-0233">DNA recombination</keyword>
<dbReference type="CDD" id="cd18794">
    <property type="entry name" value="SF2_C_RecQ"/>
    <property type="match status" value="1"/>
</dbReference>
<evidence type="ECO:0000256" key="11">
    <source>
        <dbReference type="ARBA" id="ARBA00023125"/>
    </source>
</evidence>
<dbReference type="InterPro" id="IPR010997">
    <property type="entry name" value="HRDC-like_sf"/>
</dbReference>
<dbReference type="InterPro" id="IPR004589">
    <property type="entry name" value="DNA_helicase_ATP-dep_RecQ"/>
</dbReference>
<comment type="catalytic activity">
    <reaction evidence="15">
        <text>Couples ATP hydrolysis with the unwinding of duplex DNA by translocating in the 3'-5' direction.</text>
        <dbReference type="EC" id="5.6.2.4"/>
    </reaction>
</comment>
<evidence type="ECO:0000256" key="8">
    <source>
        <dbReference type="ARBA" id="ARBA00022806"/>
    </source>
</evidence>
<evidence type="ECO:0000256" key="4">
    <source>
        <dbReference type="ARBA" id="ARBA00022723"/>
    </source>
</evidence>